<reference evidence="1" key="2">
    <citation type="submission" date="2020-10" db="EMBL/GenBank/DDBJ databases">
        <authorList>
            <person name="Cooper E.A."/>
            <person name="Brenton Z.W."/>
            <person name="Flinn B.S."/>
            <person name="Jenkins J."/>
            <person name="Shu S."/>
            <person name="Flowers D."/>
            <person name="Luo F."/>
            <person name="Wang Y."/>
            <person name="Xia P."/>
            <person name="Barry K."/>
            <person name="Daum C."/>
            <person name="Lipzen A."/>
            <person name="Yoshinaga Y."/>
            <person name="Schmutz J."/>
            <person name="Saski C."/>
            <person name="Vermerris W."/>
            <person name="Kresovich S."/>
        </authorList>
    </citation>
    <scope>NUCLEOTIDE SEQUENCE</scope>
</reference>
<name>A0A921Q2Q9_SORBI</name>
<accession>A0A921Q2Q9</accession>
<sequence>MQRSSTLIFLVDPDQMIYDLILFIHQERIGTQERNAILFAFSHSYG</sequence>
<dbReference type="Proteomes" id="UP000807115">
    <property type="component" value="Chromosome 10"/>
</dbReference>
<dbReference type="EMBL" id="CM027689">
    <property type="protein sequence ID" value="KAG0514428.1"/>
    <property type="molecule type" value="Genomic_DNA"/>
</dbReference>
<proteinExistence type="predicted"/>
<reference evidence="1" key="1">
    <citation type="journal article" date="2019" name="BMC Genomics">
        <title>A new reference genome for Sorghum bicolor reveals high levels of sequence similarity between sweet and grain genotypes: implications for the genetics of sugar metabolism.</title>
        <authorList>
            <person name="Cooper E.A."/>
            <person name="Brenton Z.W."/>
            <person name="Flinn B.S."/>
            <person name="Jenkins J."/>
            <person name="Shu S."/>
            <person name="Flowers D."/>
            <person name="Luo F."/>
            <person name="Wang Y."/>
            <person name="Xia P."/>
            <person name="Barry K."/>
            <person name="Daum C."/>
            <person name="Lipzen A."/>
            <person name="Yoshinaga Y."/>
            <person name="Schmutz J."/>
            <person name="Saski C."/>
            <person name="Vermerris W."/>
            <person name="Kresovich S."/>
        </authorList>
    </citation>
    <scope>NUCLEOTIDE SEQUENCE</scope>
</reference>
<comment type="caution">
    <text evidence="1">The sequence shown here is derived from an EMBL/GenBank/DDBJ whole genome shotgun (WGS) entry which is preliminary data.</text>
</comment>
<gene>
    <name evidence="1" type="ORF">BDA96_10G190700</name>
</gene>
<evidence type="ECO:0000313" key="2">
    <source>
        <dbReference type="Proteomes" id="UP000807115"/>
    </source>
</evidence>
<dbReference type="AlphaFoldDB" id="A0A921Q2Q9"/>
<evidence type="ECO:0000313" key="1">
    <source>
        <dbReference type="EMBL" id="KAG0514428.1"/>
    </source>
</evidence>
<organism evidence="1 2">
    <name type="scientific">Sorghum bicolor</name>
    <name type="common">Sorghum</name>
    <name type="synonym">Sorghum vulgare</name>
    <dbReference type="NCBI Taxonomy" id="4558"/>
    <lineage>
        <taxon>Eukaryota</taxon>
        <taxon>Viridiplantae</taxon>
        <taxon>Streptophyta</taxon>
        <taxon>Embryophyta</taxon>
        <taxon>Tracheophyta</taxon>
        <taxon>Spermatophyta</taxon>
        <taxon>Magnoliopsida</taxon>
        <taxon>Liliopsida</taxon>
        <taxon>Poales</taxon>
        <taxon>Poaceae</taxon>
        <taxon>PACMAD clade</taxon>
        <taxon>Panicoideae</taxon>
        <taxon>Andropogonodae</taxon>
        <taxon>Andropogoneae</taxon>
        <taxon>Sorghinae</taxon>
        <taxon>Sorghum</taxon>
    </lineage>
</organism>
<protein>
    <submittedName>
        <fullName evidence="1">Uncharacterized protein</fullName>
    </submittedName>
</protein>